<dbReference type="EMBL" id="CP064954">
    <property type="protein sequence ID" value="QPK79068.1"/>
    <property type="molecule type" value="Genomic_DNA"/>
</dbReference>
<dbReference type="GO" id="GO:0009295">
    <property type="term" value="C:nucleoid"/>
    <property type="evidence" value="ECO:0007669"/>
    <property type="project" value="TreeGrafter"/>
</dbReference>
<dbReference type="AlphaFoldDB" id="A0A7T0KG20"/>
<evidence type="ECO:0000256" key="1">
    <source>
        <dbReference type="ARBA" id="ARBA00023125"/>
    </source>
</evidence>
<dbReference type="InterPro" id="IPR011344">
    <property type="entry name" value="ssDNA-bd"/>
</dbReference>
<proteinExistence type="inferred from homology"/>
<dbReference type="GO" id="GO:0006260">
    <property type="term" value="P:DNA replication"/>
    <property type="evidence" value="ECO:0007669"/>
    <property type="project" value="InterPro"/>
</dbReference>
<accession>A0A7T0KG20</accession>
<reference evidence="5 6" key="1">
    <citation type="submission" date="2020-11" db="EMBL/GenBank/DDBJ databases">
        <title>Corynebacterium sp. ZJ-599.</title>
        <authorList>
            <person name="Zhou J."/>
        </authorList>
    </citation>
    <scope>NUCLEOTIDE SEQUENCE [LARGE SCALE GENOMIC DNA]</scope>
    <source>
        <strain evidence="5 6">ZJ-599</strain>
    </source>
</reference>
<evidence type="ECO:0000313" key="6">
    <source>
        <dbReference type="Proteomes" id="UP000594681"/>
    </source>
</evidence>
<keyword evidence="1 2" id="KW-0238">DNA-binding</keyword>
<dbReference type="InterPro" id="IPR000424">
    <property type="entry name" value="Primosome_PriB/ssb"/>
</dbReference>
<comment type="caution">
    <text evidence="2">Lacks conserved residue(s) required for the propagation of feature annotation.</text>
</comment>
<dbReference type="NCBIfam" id="TIGR00621">
    <property type="entry name" value="ssb"/>
    <property type="match status" value="1"/>
</dbReference>
<evidence type="ECO:0000313" key="5">
    <source>
        <dbReference type="EMBL" id="QPK79068.1"/>
    </source>
</evidence>
<dbReference type="GO" id="GO:0003697">
    <property type="term" value="F:single-stranded DNA binding"/>
    <property type="evidence" value="ECO:0007669"/>
    <property type="project" value="UniProtKB-UniRule"/>
</dbReference>
<gene>
    <name evidence="5" type="ORF">G7Y31_11340</name>
</gene>
<sequence>MAQGDTNITVVGNIVADPELRFTPAGAAVANFRIASTPRRFNSQTNQWEDGEAMFLTCNAWRSLAENVAESLTKGMRIIVTGRLKQRSFQTREGDNRSVYEIDVDEVGPSLRYATAQVNRNPREGGNGNYGGNASQGGNNQGANNYGGGQQSQQGGFGGNQNFNQQAQQAPANDPWNSAPPAGGFGGASDEPPF</sequence>
<keyword evidence="6" id="KW-1185">Reference proteome</keyword>
<dbReference type="InterPro" id="IPR012340">
    <property type="entry name" value="NA-bd_OB-fold"/>
</dbReference>
<feature type="region of interest" description="Disordered" evidence="4">
    <location>
        <begin position="117"/>
        <end position="194"/>
    </location>
</feature>
<dbReference type="PANTHER" id="PTHR10302:SF27">
    <property type="entry name" value="SINGLE-STRANDED DNA-BINDING PROTEIN"/>
    <property type="match status" value="1"/>
</dbReference>
<comment type="subunit">
    <text evidence="2">Homotetramer.</text>
</comment>
<dbReference type="SUPFAM" id="SSF50249">
    <property type="entry name" value="Nucleic acid-binding proteins"/>
    <property type="match status" value="1"/>
</dbReference>
<feature type="compositionally biased region" description="Low complexity" evidence="4">
    <location>
        <begin position="160"/>
        <end position="170"/>
    </location>
</feature>
<evidence type="ECO:0000256" key="2">
    <source>
        <dbReference type="HAMAP-Rule" id="MF_00984"/>
    </source>
</evidence>
<organism evidence="5 6">
    <name type="scientific">Corynebacterium lizhenjunii</name>
    <dbReference type="NCBI Taxonomy" id="2709394"/>
    <lineage>
        <taxon>Bacteria</taxon>
        <taxon>Bacillati</taxon>
        <taxon>Actinomycetota</taxon>
        <taxon>Actinomycetes</taxon>
        <taxon>Mycobacteriales</taxon>
        <taxon>Corynebacteriaceae</taxon>
        <taxon>Corynebacterium</taxon>
    </lineage>
</organism>
<dbReference type="HAMAP" id="MF_00984">
    <property type="entry name" value="SSB"/>
    <property type="match status" value="1"/>
</dbReference>
<dbReference type="RefSeq" id="WP_165009875.1">
    <property type="nucleotide sequence ID" value="NZ_CP064954.1"/>
</dbReference>
<name>A0A7T0KG20_9CORY</name>
<dbReference type="PROSITE" id="PS50935">
    <property type="entry name" value="SSB"/>
    <property type="match status" value="1"/>
</dbReference>
<evidence type="ECO:0000256" key="4">
    <source>
        <dbReference type="SAM" id="MobiDB-lite"/>
    </source>
</evidence>
<dbReference type="Proteomes" id="UP000594681">
    <property type="component" value="Chromosome"/>
</dbReference>
<dbReference type="Pfam" id="PF00436">
    <property type="entry name" value="SSB"/>
    <property type="match status" value="1"/>
</dbReference>
<evidence type="ECO:0000256" key="3">
    <source>
        <dbReference type="RuleBase" id="RU000524"/>
    </source>
</evidence>
<protein>
    <recommendedName>
        <fullName evidence="2 3">Single-stranded DNA-binding protein</fullName>
        <shortName evidence="2">SSB</shortName>
    </recommendedName>
</protein>
<dbReference type="CDD" id="cd04496">
    <property type="entry name" value="SSB_OBF"/>
    <property type="match status" value="1"/>
</dbReference>
<dbReference type="NCBIfam" id="NF005851">
    <property type="entry name" value="PRK07772.1"/>
    <property type="match status" value="1"/>
</dbReference>
<feature type="compositionally biased region" description="Gly residues" evidence="4">
    <location>
        <begin position="125"/>
        <end position="135"/>
    </location>
</feature>
<dbReference type="KEGG" id="cliz:G7Y31_11340"/>
<dbReference type="PANTHER" id="PTHR10302">
    <property type="entry name" value="SINGLE-STRANDED DNA-BINDING PROTEIN"/>
    <property type="match status" value="1"/>
</dbReference>
<feature type="compositionally biased region" description="Gly residues" evidence="4">
    <location>
        <begin position="145"/>
        <end position="159"/>
    </location>
</feature>
<dbReference type="Gene3D" id="2.40.50.140">
    <property type="entry name" value="Nucleic acid-binding proteins"/>
    <property type="match status" value="1"/>
</dbReference>